<name>K0X154_9BACT</name>
<dbReference type="InterPro" id="IPR015996">
    <property type="entry name" value="UCP028451"/>
</dbReference>
<dbReference type="InterPro" id="IPR012808">
    <property type="entry name" value="CHP02453"/>
</dbReference>
<reference evidence="1 2" key="1">
    <citation type="submission" date="2012-08" db="EMBL/GenBank/DDBJ databases">
        <title>The Genome Sequence of Barnesiella intestinihominis YIT 11860.</title>
        <authorList>
            <consortium name="The Broad Institute Genome Sequencing Platform"/>
            <person name="Earl A."/>
            <person name="Ward D."/>
            <person name="Feldgarden M."/>
            <person name="Gevers D."/>
            <person name="Morotomi M."/>
            <person name="Walker B."/>
            <person name="Young S.K."/>
            <person name="Zeng Q."/>
            <person name="Gargeya S."/>
            <person name="Fitzgerald M."/>
            <person name="Haas B."/>
            <person name="Abouelleil A."/>
            <person name="Alvarado L."/>
            <person name="Arachchi H.M."/>
            <person name="Berlin A.M."/>
            <person name="Chapman S.B."/>
            <person name="Goldberg J."/>
            <person name="Griggs A."/>
            <person name="Gujja S."/>
            <person name="Hansen M."/>
            <person name="Howarth C."/>
            <person name="Imamovic A."/>
            <person name="Larimer J."/>
            <person name="McCowen C."/>
            <person name="Montmayeur A."/>
            <person name="Murphy C."/>
            <person name="Neiman D."/>
            <person name="Pearson M."/>
            <person name="Priest M."/>
            <person name="Roberts A."/>
            <person name="Saif S."/>
            <person name="Shea T."/>
            <person name="Sisk P."/>
            <person name="Sykes S."/>
            <person name="Wortman J."/>
            <person name="Nusbaum C."/>
            <person name="Birren B."/>
        </authorList>
    </citation>
    <scope>NUCLEOTIDE SEQUENCE [LARGE SCALE GENOMIC DNA]</scope>
    <source>
        <strain evidence="1 2">YIT 11860</strain>
    </source>
</reference>
<sequence length="221" mass="26433">MKEILDYLSRLRENNNREWFQAHKEEYDRLRPLFVEKIQELIQQISQFDEDIVGLEAKNCMYRIYRDIRFSPDKTPYKSYMSAYIAKGGRKSLRAGYYFHFEPGNCLLSGGVWCPEPKLLKALRQAVYDNYDELKDIVENKEFKSLYRDWVGETLKIVPRPFPRDCEQAAWLKRKDYVVVNVKPDDFFGSPDWIEKAAHDFHIMKPLNDFLNYTVDEVYDL</sequence>
<gene>
    <name evidence="1" type="ORF">HMPREF9448_01546</name>
</gene>
<keyword evidence="2" id="KW-1185">Reference proteome</keyword>
<dbReference type="AlphaFoldDB" id="K0X154"/>
<dbReference type="PANTHER" id="PTHR36452:SF1">
    <property type="entry name" value="DUF2461 DOMAIN-CONTAINING PROTEIN"/>
    <property type="match status" value="1"/>
</dbReference>
<dbReference type="PIRSF" id="PIRSF028451">
    <property type="entry name" value="UCP028451"/>
    <property type="match status" value="1"/>
</dbReference>
<comment type="caution">
    <text evidence="1">The sequence shown here is derived from an EMBL/GenBank/DDBJ whole genome shotgun (WGS) entry which is preliminary data.</text>
</comment>
<dbReference type="RefSeq" id="WP_008862007.1">
    <property type="nucleotide sequence ID" value="NZ_JH815204.1"/>
</dbReference>
<accession>K0X154</accession>
<evidence type="ECO:0000313" key="1">
    <source>
        <dbReference type="EMBL" id="EJZ64286.1"/>
    </source>
</evidence>
<dbReference type="Proteomes" id="UP000006044">
    <property type="component" value="Unassembled WGS sequence"/>
</dbReference>
<proteinExistence type="predicted"/>
<organism evidence="1 2">
    <name type="scientific">Barnesiella intestinihominis YIT 11860</name>
    <dbReference type="NCBI Taxonomy" id="742726"/>
    <lineage>
        <taxon>Bacteria</taxon>
        <taxon>Pseudomonadati</taxon>
        <taxon>Bacteroidota</taxon>
        <taxon>Bacteroidia</taxon>
        <taxon>Bacteroidales</taxon>
        <taxon>Barnesiellaceae</taxon>
        <taxon>Barnesiella</taxon>
    </lineage>
</organism>
<protein>
    <submittedName>
        <fullName evidence="1">TIGR02453 family protein</fullName>
    </submittedName>
</protein>
<dbReference type="NCBIfam" id="TIGR02453">
    <property type="entry name" value="TIGR02453 family protein"/>
    <property type="match status" value="1"/>
</dbReference>
<evidence type="ECO:0000313" key="2">
    <source>
        <dbReference type="Proteomes" id="UP000006044"/>
    </source>
</evidence>
<dbReference type="PANTHER" id="PTHR36452">
    <property type="entry name" value="CHROMOSOME 12, WHOLE GENOME SHOTGUN SEQUENCE"/>
    <property type="match status" value="1"/>
</dbReference>
<dbReference type="Pfam" id="PF09365">
    <property type="entry name" value="DUF2461"/>
    <property type="match status" value="1"/>
</dbReference>
<dbReference type="PATRIC" id="fig|742726.3.peg.1626"/>
<dbReference type="GeneID" id="77848806"/>
<dbReference type="eggNOG" id="COG5587">
    <property type="taxonomic scope" value="Bacteria"/>
</dbReference>
<dbReference type="HOGENOM" id="CLU_036742_2_0_10"/>
<dbReference type="EMBL" id="ADLE01000009">
    <property type="protein sequence ID" value="EJZ64286.1"/>
    <property type="molecule type" value="Genomic_DNA"/>
</dbReference>
<dbReference type="OrthoDB" id="9794241at2"/>